<evidence type="ECO:0000313" key="4">
    <source>
        <dbReference type="EMBL" id="MBD0825060.1"/>
    </source>
</evidence>
<dbReference type="InterPro" id="IPR007492">
    <property type="entry name" value="LytTR_DNA-bd_dom"/>
</dbReference>
<name>A0A8J6Q3V9_9FLAO</name>
<sequence>MNNMFRTIIIDDEPPARLRLKKLLSHFSNDIDIIAEAQSGVEAQELINTLKPDLIFLDIEMPGLTGFELLEHLTHMPMVVFCTAYDQHSLQAFETNSVDYLVKPVRLERLEKTIDKLKRFRVTPNDTHQLLDLVKTLTEKRDEKVMTSLTVKKDERLMFIKLDDITYFESDERYVLVHTSKGKFLTEQSLAKLEDKLPDYFLRVHRSIIINTEHVEEVQKYFNSRYTIKLNNKGLSQITSGRSYLQAIKDWIEV</sequence>
<keyword evidence="5" id="KW-1185">Reference proteome</keyword>
<dbReference type="EMBL" id="JACVXD010000009">
    <property type="protein sequence ID" value="MBD0825060.1"/>
    <property type="molecule type" value="Genomic_DNA"/>
</dbReference>
<dbReference type="InterPro" id="IPR046947">
    <property type="entry name" value="LytR-like"/>
</dbReference>
<dbReference type="GO" id="GO:0000156">
    <property type="term" value="F:phosphorelay response regulator activity"/>
    <property type="evidence" value="ECO:0007669"/>
    <property type="project" value="InterPro"/>
</dbReference>
<dbReference type="Proteomes" id="UP000621516">
    <property type="component" value="Unassembled WGS sequence"/>
</dbReference>
<dbReference type="InterPro" id="IPR011006">
    <property type="entry name" value="CheY-like_superfamily"/>
</dbReference>
<dbReference type="GO" id="GO:0003677">
    <property type="term" value="F:DNA binding"/>
    <property type="evidence" value="ECO:0007669"/>
    <property type="project" value="InterPro"/>
</dbReference>
<dbReference type="PANTHER" id="PTHR37299">
    <property type="entry name" value="TRANSCRIPTIONAL REGULATOR-RELATED"/>
    <property type="match status" value="1"/>
</dbReference>
<evidence type="ECO:0000259" key="3">
    <source>
        <dbReference type="PROSITE" id="PS50930"/>
    </source>
</evidence>
<accession>A0A8J6Q3V9</accession>
<dbReference type="Pfam" id="PF00072">
    <property type="entry name" value="Response_reg"/>
    <property type="match status" value="1"/>
</dbReference>
<dbReference type="PANTHER" id="PTHR37299:SF1">
    <property type="entry name" value="STAGE 0 SPORULATION PROTEIN A HOMOLOG"/>
    <property type="match status" value="1"/>
</dbReference>
<dbReference type="AlphaFoldDB" id="A0A8J6Q3V9"/>
<dbReference type="Gene3D" id="3.40.50.2300">
    <property type="match status" value="1"/>
</dbReference>
<dbReference type="RefSeq" id="WP_188224354.1">
    <property type="nucleotide sequence ID" value="NZ_JACVXD010000009.1"/>
</dbReference>
<gene>
    <name evidence="4" type="ORF">ICJ85_13640</name>
</gene>
<evidence type="ECO:0000313" key="5">
    <source>
        <dbReference type="Proteomes" id="UP000621516"/>
    </source>
</evidence>
<feature type="domain" description="Response regulatory" evidence="2">
    <location>
        <begin position="6"/>
        <end position="118"/>
    </location>
</feature>
<feature type="domain" description="HTH LytTR-type" evidence="3">
    <location>
        <begin position="149"/>
        <end position="254"/>
    </location>
</feature>
<keyword evidence="1" id="KW-0597">Phosphoprotein</keyword>
<evidence type="ECO:0000259" key="2">
    <source>
        <dbReference type="PROSITE" id="PS50110"/>
    </source>
</evidence>
<protein>
    <submittedName>
        <fullName evidence="4">Response regulator transcription factor</fullName>
    </submittedName>
</protein>
<dbReference type="SUPFAM" id="SSF52172">
    <property type="entry name" value="CheY-like"/>
    <property type="match status" value="1"/>
</dbReference>
<organism evidence="4 5">
    <name type="scientific">Aestuariibaculum marinum</name>
    <dbReference type="NCBI Taxonomy" id="2683592"/>
    <lineage>
        <taxon>Bacteria</taxon>
        <taxon>Pseudomonadati</taxon>
        <taxon>Bacteroidota</taxon>
        <taxon>Flavobacteriia</taxon>
        <taxon>Flavobacteriales</taxon>
        <taxon>Flavobacteriaceae</taxon>
    </lineage>
</organism>
<dbReference type="Gene3D" id="2.40.50.1020">
    <property type="entry name" value="LytTr DNA-binding domain"/>
    <property type="match status" value="1"/>
</dbReference>
<evidence type="ECO:0000256" key="1">
    <source>
        <dbReference type="PROSITE-ProRule" id="PRU00169"/>
    </source>
</evidence>
<dbReference type="SMART" id="SM00850">
    <property type="entry name" value="LytTR"/>
    <property type="match status" value="1"/>
</dbReference>
<feature type="modified residue" description="4-aspartylphosphate" evidence="1">
    <location>
        <position position="58"/>
    </location>
</feature>
<dbReference type="PROSITE" id="PS50110">
    <property type="entry name" value="RESPONSE_REGULATORY"/>
    <property type="match status" value="1"/>
</dbReference>
<dbReference type="PROSITE" id="PS50930">
    <property type="entry name" value="HTH_LYTTR"/>
    <property type="match status" value="1"/>
</dbReference>
<proteinExistence type="predicted"/>
<dbReference type="InterPro" id="IPR001789">
    <property type="entry name" value="Sig_transdc_resp-reg_receiver"/>
</dbReference>
<dbReference type="Pfam" id="PF04397">
    <property type="entry name" value="LytTR"/>
    <property type="match status" value="1"/>
</dbReference>
<reference evidence="4 5" key="1">
    <citation type="journal article" date="2018" name="J. Microbiol.">
        <title>Aestuariibaculum marinum sp. nov., a marine bacterium isolated from seawater in South Korea.</title>
        <authorList>
            <person name="Choi J."/>
            <person name="Lee D."/>
            <person name="Jang J.H."/>
            <person name="Cha S."/>
            <person name="Seo T."/>
        </authorList>
    </citation>
    <scope>NUCLEOTIDE SEQUENCE [LARGE SCALE GENOMIC DNA]</scope>
    <source>
        <strain evidence="4 5">IP7</strain>
    </source>
</reference>
<dbReference type="SMART" id="SM00448">
    <property type="entry name" value="REC"/>
    <property type="match status" value="1"/>
</dbReference>
<comment type="caution">
    <text evidence="4">The sequence shown here is derived from an EMBL/GenBank/DDBJ whole genome shotgun (WGS) entry which is preliminary data.</text>
</comment>